<dbReference type="PANTHER" id="PTHR43434">
    <property type="entry name" value="PHOSPHOGLYCOLATE PHOSPHATASE"/>
    <property type="match status" value="1"/>
</dbReference>
<evidence type="ECO:0000313" key="1">
    <source>
        <dbReference type="EMBL" id="EPC50480.1"/>
    </source>
</evidence>
<dbReference type="Proteomes" id="UP000014249">
    <property type="component" value="Unassembled WGS sequence"/>
</dbReference>
<dbReference type="NCBIfam" id="TIGR01509">
    <property type="entry name" value="HAD-SF-IA-v3"/>
    <property type="match status" value="1"/>
</dbReference>
<dbReference type="SFLD" id="SFLDG01129">
    <property type="entry name" value="C1.5:_HAD__Beta-PGM__Phosphata"/>
    <property type="match status" value="1"/>
</dbReference>
<dbReference type="GO" id="GO:0006281">
    <property type="term" value="P:DNA repair"/>
    <property type="evidence" value="ECO:0007669"/>
    <property type="project" value="TreeGrafter"/>
</dbReference>
<protein>
    <submittedName>
        <fullName evidence="1">Uncharacterized protein</fullName>
    </submittedName>
</protein>
<dbReference type="PRINTS" id="PR00413">
    <property type="entry name" value="HADHALOGNASE"/>
</dbReference>
<comment type="caution">
    <text evidence="1">The sequence shown here is derived from an EMBL/GenBank/DDBJ whole genome shotgun (WGS) entry which is preliminary data.</text>
</comment>
<dbReference type="EMBL" id="ANJX01000398">
    <property type="protein sequence ID" value="EPC50480.1"/>
    <property type="molecule type" value="Genomic_DNA"/>
</dbReference>
<dbReference type="PANTHER" id="PTHR43434:SF1">
    <property type="entry name" value="PHOSPHOGLYCOLATE PHOSPHATASE"/>
    <property type="match status" value="1"/>
</dbReference>
<dbReference type="Gene3D" id="1.10.150.240">
    <property type="entry name" value="Putative phosphatase, domain 2"/>
    <property type="match status" value="1"/>
</dbReference>
<dbReference type="SFLD" id="SFLDS00003">
    <property type="entry name" value="Haloacid_Dehalogenase"/>
    <property type="match status" value="1"/>
</dbReference>
<dbReference type="InterPro" id="IPR023198">
    <property type="entry name" value="PGP-like_dom2"/>
</dbReference>
<dbReference type="Pfam" id="PF13419">
    <property type="entry name" value="HAD_2"/>
    <property type="match status" value="1"/>
</dbReference>
<dbReference type="GO" id="GO:0005829">
    <property type="term" value="C:cytosol"/>
    <property type="evidence" value="ECO:0007669"/>
    <property type="project" value="TreeGrafter"/>
</dbReference>
<sequence length="217" mass="23092">MTTTIIFDLDGTLVNTEALYLKSNVKAAAQLGLHRTEADFRPLVGAAGPSEAKVIADMIGAEHAAWFQKFSTADVLDQIQGGADFVLPNVQPTLAALTTAGYPLALATSSPRHYVDVVLAATGWQRQFHPILTGSDVQAHKPDPEMYEAMKVKLGNVPAVVVEDTHVGVEAAVGAGLPVVMIPGIAQKTRFKSDRDSVINQRIASLVEKSACVCVIF</sequence>
<gene>
    <name evidence="1" type="ORF">Lpp77_14431</name>
</gene>
<name>A0A8E0M8R2_LACPA</name>
<evidence type="ECO:0000313" key="2">
    <source>
        <dbReference type="Proteomes" id="UP000014249"/>
    </source>
</evidence>
<dbReference type="InterPro" id="IPR036412">
    <property type="entry name" value="HAD-like_sf"/>
</dbReference>
<dbReference type="InterPro" id="IPR050155">
    <property type="entry name" value="HAD-like_hydrolase_sf"/>
</dbReference>
<proteinExistence type="predicted"/>
<accession>A0A8E0M8R2</accession>
<dbReference type="InterPro" id="IPR006439">
    <property type="entry name" value="HAD-SF_hydro_IA"/>
</dbReference>
<dbReference type="AlphaFoldDB" id="A0A8E0M8R2"/>
<dbReference type="InterPro" id="IPR023214">
    <property type="entry name" value="HAD_sf"/>
</dbReference>
<organism evidence="1 2">
    <name type="scientific">Lacticaseibacillus paracasei subsp. paracasei CNCM I-4270</name>
    <dbReference type="NCBI Taxonomy" id="1256202"/>
    <lineage>
        <taxon>Bacteria</taxon>
        <taxon>Bacillati</taxon>
        <taxon>Bacillota</taxon>
        <taxon>Bacilli</taxon>
        <taxon>Lactobacillales</taxon>
        <taxon>Lactobacillaceae</taxon>
        <taxon>Lacticaseibacillus</taxon>
    </lineage>
</organism>
<dbReference type="CDD" id="cd07505">
    <property type="entry name" value="HAD_BPGM-like"/>
    <property type="match status" value="1"/>
</dbReference>
<dbReference type="GO" id="GO:0008967">
    <property type="term" value="F:phosphoglycolate phosphatase activity"/>
    <property type="evidence" value="ECO:0007669"/>
    <property type="project" value="TreeGrafter"/>
</dbReference>
<reference evidence="1 2" key="1">
    <citation type="journal article" date="2013" name="PLoS ONE">
        <title>Lactobacillus paracasei comparative genomics: towards species pan-genome definition and exploitation of diversity.</title>
        <authorList>
            <person name="Smokvina T."/>
            <person name="Wels M."/>
            <person name="Polka J."/>
            <person name="Chervaux C."/>
            <person name="Brisse S."/>
            <person name="Boekhorst J."/>
            <person name="van Hylckama Vlieg J.E."/>
            <person name="Siezen R.J."/>
        </authorList>
    </citation>
    <scope>NUCLEOTIDE SEQUENCE [LARGE SCALE GENOMIC DNA]</scope>
    <source>
        <strain evidence="1 2">CNCM I-4270</strain>
    </source>
</reference>
<dbReference type="Gene3D" id="3.40.50.1000">
    <property type="entry name" value="HAD superfamily/HAD-like"/>
    <property type="match status" value="1"/>
</dbReference>
<dbReference type="InterPro" id="IPR041492">
    <property type="entry name" value="HAD_2"/>
</dbReference>
<dbReference type="SUPFAM" id="SSF56784">
    <property type="entry name" value="HAD-like"/>
    <property type="match status" value="1"/>
</dbReference>